<protein>
    <submittedName>
        <fullName evidence="1">Uncharacterized protein</fullName>
    </submittedName>
</protein>
<dbReference type="EMBL" id="GGEC01093533">
    <property type="protein sequence ID" value="MBX74017.1"/>
    <property type="molecule type" value="Transcribed_RNA"/>
</dbReference>
<sequence>MPLSSFSSCTKTAKGFLHCSWSLVSEYIAQPL</sequence>
<reference evidence="1" key="1">
    <citation type="submission" date="2018-02" db="EMBL/GenBank/DDBJ databases">
        <title>Rhizophora mucronata_Transcriptome.</title>
        <authorList>
            <person name="Meera S.P."/>
            <person name="Sreeshan A."/>
            <person name="Augustine A."/>
        </authorList>
    </citation>
    <scope>NUCLEOTIDE SEQUENCE</scope>
    <source>
        <tissue evidence="1">Leaf</tissue>
    </source>
</reference>
<proteinExistence type="predicted"/>
<name>A0A2P2R4C0_RHIMU</name>
<evidence type="ECO:0000313" key="1">
    <source>
        <dbReference type="EMBL" id="MBX74017.1"/>
    </source>
</evidence>
<accession>A0A2P2R4C0</accession>
<organism evidence="1">
    <name type="scientific">Rhizophora mucronata</name>
    <name type="common">Asiatic mangrove</name>
    <dbReference type="NCBI Taxonomy" id="61149"/>
    <lineage>
        <taxon>Eukaryota</taxon>
        <taxon>Viridiplantae</taxon>
        <taxon>Streptophyta</taxon>
        <taxon>Embryophyta</taxon>
        <taxon>Tracheophyta</taxon>
        <taxon>Spermatophyta</taxon>
        <taxon>Magnoliopsida</taxon>
        <taxon>eudicotyledons</taxon>
        <taxon>Gunneridae</taxon>
        <taxon>Pentapetalae</taxon>
        <taxon>rosids</taxon>
        <taxon>fabids</taxon>
        <taxon>Malpighiales</taxon>
        <taxon>Rhizophoraceae</taxon>
        <taxon>Rhizophora</taxon>
    </lineage>
</organism>
<dbReference type="AlphaFoldDB" id="A0A2P2R4C0"/>